<name>A0A7C9LAW3_9RHOB</name>
<evidence type="ECO:0000313" key="2">
    <source>
        <dbReference type="Proteomes" id="UP000483078"/>
    </source>
</evidence>
<gene>
    <name evidence="1" type="ORF">FH759_07590</name>
</gene>
<protein>
    <submittedName>
        <fullName evidence="1">Uncharacterized protein</fullName>
    </submittedName>
</protein>
<accession>A0A7C9LAW3</accession>
<dbReference type="EMBL" id="VENJ01000009">
    <property type="protein sequence ID" value="MTJ04538.1"/>
    <property type="molecule type" value="Genomic_DNA"/>
</dbReference>
<proteinExistence type="predicted"/>
<dbReference type="AlphaFoldDB" id="A0A7C9LAW3"/>
<dbReference type="Proteomes" id="UP000483078">
    <property type="component" value="Unassembled WGS sequence"/>
</dbReference>
<dbReference type="RefSeq" id="WP_273249212.1">
    <property type="nucleotide sequence ID" value="NZ_VENJ01000009.1"/>
</dbReference>
<comment type="caution">
    <text evidence="1">The sequence shown here is derived from an EMBL/GenBank/DDBJ whole genome shotgun (WGS) entry which is preliminary data.</text>
</comment>
<reference evidence="1 2" key="1">
    <citation type="submission" date="2019-06" db="EMBL/GenBank/DDBJ databases">
        <title>Enrichment of Autotrophic Halophilic Microorganisms from Red Sea Brine Pool Using Microbial Electrosynthesis System.</title>
        <authorList>
            <person name="Alqahtani M.F."/>
            <person name="Bajracharya S."/>
            <person name="Katuri K.P."/>
            <person name="Ali M."/>
            <person name="Saikaly P.E."/>
        </authorList>
    </citation>
    <scope>NUCLEOTIDE SEQUENCE [LARGE SCALE GENOMIC DNA]</scope>
    <source>
        <strain evidence="1">MES6</strain>
    </source>
</reference>
<evidence type="ECO:0000313" key="1">
    <source>
        <dbReference type="EMBL" id="MTJ04538.1"/>
    </source>
</evidence>
<organism evidence="1 2">
    <name type="scientific">Sediminimonas qiaohouensis</name>
    <dbReference type="NCBI Taxonomy" id="552061"/>
    <lineage>
        <taxon>Bacteria</taxon>
        <taxon>Pseudomonadati</taxon>
        <taxon>Pseudomonadota</taxon>
        <taxon>Alphaproteobacteria</taxon>
        <taxon>Rhodobacterales</taxon>
        <taxon>Roseobacteraceae</taxon>
        <taxon>Sediminimonas</taxon>
    </lineage>
</organism>
<sequence length="74" mass="8696">MIEYPENSPSFPQTAKKKIPWRNSNCLKERSSRLRLFELRDKLCGLKFEIRAHFFQKKVFLLLAGLSAALRAEK</sequence>